<evidence type="ECO:0000313" key="2">
    <source>
        <dbReference type="Proteomes" id="UP001457282"/>
    </source>
</evidence>
<keyword evidence="2" id="KW-1185">Reference proteome</keyword>
<reference evidence="1 2" key="1">
    <citation type="journal article" date="2023" name="G3 (Bethesda)">
        <title>A chromosome-length genome assembly and annotation of blackberry (Rubus argutus, cv. 'Hillquist').</title>
        <authorList>
            <person name="Bruna T."/>
            <person name="Aryal R."/>
            <person name="Dudchenko O."/>
            <person name="Sargent D.J."/>
            <person name="Mead D."/>
            <person name="Buti M."/>
            <person name="Cavallini A."/>
            <person name="Hytonen T."/>
            <person name="Andres J."/>
            <person name="Pham M."/>
            <person name="Weisz D."/>
            <person name="Mascagni F."/>
            <person name="Usai G."/>
            <person name="Natali L."/>
            <person name="Bassil N."/>
            <person name="Fernandez G.E."/>
            <person name="Lomsadze A."/>
            <person name="Armour M."/>
            <person name="Olukolu B."/>
            <person name="Poorten T."/>
            <person name="Britton C."/>
            <person name="Davik J."/>
            <person name="Ashrafi H."/>
            <person name="Aiden E.L."/>
            <person name="Borodovsky M."/>
            <person name="Worthington M."/>
        </authorList>
    </citation>
    <scope>NUCLEOTIDE SEQUENCE [LARGE SCALE GENOMIC DNA]</scope>
    <source>
        <strain evidence="1">PI 553951</strain>
    </source>
</reference>
<evidence type="ECO:0000313" key="1">
    <source>
        <dbReference type="EMBL" id="KAK9938689.1"/>
    </source>
</evidence>
<name>A0AAW1XQP7_RUBAR</name>
<dbReference type="Proteomes" id="UP001457282">
    <property type="component" value="Unassembled WGS sequence"/>
</dbReference>
<accession>A0AAW1XQP7</accession>
<gene>
    <name evidence="1" type="ORF">M0R45_015412</name>
</gene>
<organism evidence="1 2">
    <name type="scientific">Rubus argutus</name>
    <name type="common">Southern blackberry</name>
    <dbReference type="NCBI Taxonomy" id="59490"/>
    <lineage>
        <taxon>Eukaryota</taxon>
        <taxon>Viridiplantae</taxon>
        <taxon>Streptophyta</taxon>
        <taxon>Embryophyta</taxon>
        <taxon>Tracheophyta</taxon>
        <taxon>Spermatophyta</taxon>
        <taxon>Magnoliopsida</taxon>
        <taxon>eudicotyledons</taxon>
        <taxon>Gunneridae</taxon>
        <taxon>Pentapetalae</taxon>
        <taxon>rosids</taxon>
        <taxon>fabids</taxon>
        <taxon>Rosales</taxon>
        <taxon>Rosaceae</taxon>
        <taxon>Rosoideae</taxon>
        <taxon>Rosoideae incertae sedis</taxon>
        <taxon>Rubus</taxon>
    </lineage>
</organism>
<comment type="caution">
    <text evidence="1">The sequence shown here is derived from an EMBL/GenBank/DDBJ whole genome shotgun (WGS) entry which is preliminary data.</text>
</comment>
<dbReference type="AlphaFoldDB" id="A0AAW1XQP7"/>
<proteinExistence type="predicted"/>
<dbReference type="EMBL" id="JBEDUW010000003">
    <property type="protein sequence ID" value="KAK9938689.1"/>
    <property type="molecule type" value="Genomic_DNA"/>
</dbReference>
<protein>
    <submittedName>
        <fullName evidence="1">Uncharacterized protein</fullName>
    </submittedName>
</protein>
<sequence>MGLKKKNKLFGYSGIGRFRKLIFQRPVAAAFPPPTAETLVSDLQIRLANQTRKEVPAASQSQALTPQVWNYYSDTLICKAFLKSSTT</sequence>